<dbReference type="PROSITE" id="PS01117">
    <property type="entry name" value="HTH_MARR_1"/>
    <property type="match status" value="1"/>
</dbReference>
<keyword evidence="3" id="KW-0804">Transcription</keyword>
<protein>
    <submittedName>
        <fullName evidence="5">MarR family winged helix-turn-helix transcriptional regulator</fullName>
    </submittedName>
</protein>
<keyword evidence="1" id="KW-0805">Transcription regulation</keyword>
<organism evidence="5 6">
    <name type="scientific">Ectobacillus funiculus</name>
    <dbReference type="NCBI Taxonomy" id="137993"/>
    <lineage>
        <taxon>Bacteria</taxon>
        <taxon>Bacillati</taxon>
        <taxon>Bacillota</taxon>
        <taxon>Bacilli</taxon>
        <taxon>Bacillales</taxon>
        <taxon>Bacillaceae</taxon>
        <taxon>Ectobacillus</taxon>
    </lineage>
</organism>
<dbReference type="InterPro" id="IPR000835">
    <property type="entry name" value="HTH_MarR-typ"/>
</dbReference>
<dbReference type="InterPro" id="IPR036388">
    <property type="entry name" value="WH-like_DNA-bd_sf"/>
</dbReference>
<dbReference type="InterPro" id="IPR023187">
    <property type="entry name" value="Tscrpt_reg_MarR-type_CS"/>
</dbReference>
<dbReference type="PANTHER" id="PTHR33164:SF99">
    <property type="entry name" value="MARR FAMILY REGULATORY PROTEIN"/>
    <property type="match status" value="1"/>
</dbReference>
<evidence type="ECO:0000256" key="3">
    <source>
        <dbReference type="ARBA" id="ARBA00023163"/>
    </source>
</evidence>
<keyword evidence="6" id="KW-1185">Reference proteome</keyword>
<evidence type="ECO:0000256" key="1">
    <source>
        <dbReference type="ARBA" id="ARBA00023015"/>
    </source>
</evidence>
<dbReference type="PRINTS" id="PR00598">
    <property type="entry name" value="HTHMARR"/>
</dbReference>
<dbReference type="SMART" id="SM00347">
    <property type="entry name" value="HTH_MARR"/>
    <property type="match status" value="1"/>
</dbReference>
<evidence type="ECO:0000256" key="2">
    <source>
        <dbReference type="ARBA" id="ARBA00023125"/>
    </source>
</evidence>
<evidence type="ECO:0000313" key="5">
    <source>
        <dbReference type="EMBL" id="MFB9761329.1"/>
    </source>
</evidence>
<dbReference type="Gene3D" id="1.10.10.10">
    <property type="entry name" value="Winged helix-like DNA-binding domain superfamily/Winged helix DNA-binding domain"/>
    <property type="match status" value="1"/>
</dbReference>
<gene>
    <name evidence="5" type="ORF">ACFFMS_24065</name>
</gene>
<name>A0ABV5WL29_9BACI</name>
<dbReference type="RefSeq" id="WP_379951518.1">
    <property type="nucleotide sequence ID" value="NZ_JBHMAF010000192.1"/>
</dbReference>
<dbReference type="SUPFAM" id="SSF46785">
    <property type="entry name" value="Winged helix' DNA-binding domain"/>
    <property type="match status" value="1"/>
</dbReference>
<comment type="caution">
    <text evidence="5">The sequence shown here is derived from an EMBL/GenBank/DDBJ whole genome shotgun (WGS) entry which is preliminary data.</text>
</comment>
<dbReference type="Pfam" id="PF12802">
    <property type="entry name" value="MarR_2"/>
    <property type="match status" value="1"/>
</dbReference>
<sequence length="153" mass="17078">MELNPQDLKQAGEVVQSFVSMNQAIIKFTQQNASSIGLTVQQMAILNLIRAKPEITLKAIAERLSLPKSTVSVNIDGLVNLELIERKQSQEDRREVNVKVTIKGKELSQKAIENSFSYKAMAVALEELSKEDIQTLLSIHNKLLASLRQTSFL</sequence>
<dbReference type="Proteomes" id="UP001589609">
    <property type="component" value="Unassembled WGS sequence"/>
</dbReference>
<dbReference type="InterPro" id="IPR039422">
    <property type="entry name" value="MarR/SlyA-like"/>
</dbReference>
<evidence type="ECO:0000259" key="4">
    <source>
        <dbReference type="PROSITE" id="PS50995"/>
    </source>
</evidence>
<dbReference type="EMBL" id="JBHMAF010000192">
    <property type="protein sequence ID" value="MFB9761329.1"/>
    <property type="molecule type" value="Genomic_DNA"/>
</dbReference>
<keyword evidence="2" id="KW-0238">DNA-binding</keyword>
<feature type="domain" description="HTH marR-type" evidence="4">
    <location>
        <begin position="11"/>
        <end position="145"/>
    </location>
</feature>
<proteinExistence type="predicted"/>
<reference evidence="5 6" key="1">
    <citation type="submission" date="2024-09" db="EMBL/GenBank/DDBJ databases">
        <authorList>
            <person name="Sun Q."/>
            <person name="Mori K."/>
        </authorList>
    </citation>
    <scope>NUCLEOTIDE SEQUENCE [LARGE SCALE GENOMIC DNA]</scope>
    <source>
        <strain evidence="5 6">JCM 11201</strain>
    </source>
</reference>
<dbReference type="InterPro" id="IPR036390">
    <property type="entry name" value="WH_DNA-bd_sf"/>
</dbReference>
<dbReference type="PANTHER" id="PTHR33164">
    <property type="entry name" value="TRANSCRIPTIONAL REGULATOR, MARR FAMILY"/>
    <property type="match status" value="1"/>
</dbReference>
<accession>A0ABV5WL29</accession>
<dbReference type="PROSITE" id="PS50995">
    <property type="entry name" value="HTH_MARR_2"/>
    <property type="match status" value="1"/>
</dbReference>
<evidence type="ECO:0000313" key="6">
    <source>
        <dbReference type="Proteomes" id="UP001589609"/>
    </source>
</evidence>